<evidence type="ECO:0008006" key="3">
    <source>
        <dbReference type="Google" id="ProtNLM"/>
    </source>
</evidence>
<proteinExistence type="predicted"/>
<reference evidence="1 2" key="1">
    <citation type="journal article" date="2019" name="Nat. Med.">
        <title>A library of human gut bacterial isolates paired with longitudinal multiomics data enables mechanistic microbiome research.</title>
        <authorList>
            <person name="Poyet M."/>
            <person name="Groussin M."/>
            <person name="Gibbons S.M."/>
            <person name="Avila-Pacheco J."/>
            <person name="Jiang X."/>
            <person name="Kearney S.M."/>
            <person name="Perrotta A.R."/>
            <person name="Berdy B."/>
            <person name="Zhao S."/>
            <person name="Lieberman T.D."/>
            <person name="Swanson P.K."/>
            <person name="Smith M."/>
            <person name="Roesemann S."/>
            <person name="Alexander J.E."/>
            <person name="Rich S.A."/>
            <person name="Livny J."/>
            <person name="Vlamakis H."/>
            <person name="Clish C."/>
            <person name="Bullock K."/>
            <person name="Deik A."/>
            <person name="Scott J."/>
            <person name="Pierce K.A."/>
            <person name="Xavier R.J."/>
            <person name="Alm E.J."/>
        </authorList>
    </citation>
    <scope>NUCLEOTIDE SEQUENCE [LARGE SCALE GENOMIC DNA]</scope>
    <source>
        <strain evidence="1 2">BIOML-A2</strain>
    </source>
</reference>
<accession>A0A6I3S4I9</accession>
<protein>
    <recommendedName>
        <fullName evidence="3">Peptidase S24/S26A/S26B/S26C domain-containing protein</fullName>
    </recommendedName>
</protein>
<comment type="caution">
    <text evidence="1">The sequence shown here is derived from an EMBL/GenBank/DDBJ whole genome shotgun (WGS) entry which is preliminary data.</text>
</comment>
<gene>
    <name evidence="1" type="ORF">GMD42_11625</name>
</gene>
<organism evidence="1 2">
    <name type="scientific">Parasutterella excrementihominis</name>
    <dbReference type="NCBI Taxonomy" id="487175"/>
    <lineage>
        <taxon>Bacteria</taxon>
        <taxon>Pseudomonadati</taxon>
        <taxon>Pseudomonadota</taxon>
        <taxon>Betaproteobacteria</taxon>
        <taxon>Burkholderiales</taxon>
        <taxon>Sutterellaceae</taxon>
        <taxon>Parasutterella</taxon>
    </lineage>
</organism>
<dbReference type="AlphaFoldDB" id="A0A6I3S4I9"/>
<dbReference type="RefSeq" id="WP_149879683.1">
    <property type="nucleotide sequence ID" value="NZ_DBGDCW010000033.1"/>
</dbReference>
<evidence type="ECO:0000313" key="2">
    <source>
        <dbReference type="Proteomes" id="UP000462362"/>
    </source>
</evidence>
<dbReference type="Gene3D" id="2.10.109.10">
    <property type="entry name" value="Umud Fragment, subunit A"/>
    <property type="match status" value="1"/>
</dbReference>
<dbReference type="Proteomes" id="UP000462362">
    <property type="component" value="Unassembled WGS sequence"/>
</dbReference>
<sequence>METVTEIRRQNLNFLIEQYQTIANLNLALGRPRHDSTLSQIRNQVKINKRKGLRSMGIAMARSIEEKLHLPVGWMDKIHEDKLPIQPRQEEDTTEPIPLSEIQKITSIPVFIQPEKDLSGNCNPKLKGEIQLPNMMIDQFSEGGEHNLQGYIPTEAAMFKTLPLGSIVLVDTNVKKYIGDGLYFLRINGFYKFRKITQLINGNYEIESDLKKEIAEELNSIYFIGKVTNIWLNVKV</sequence>
<name>A0A6I3S4I9_9BURK</name>
<dbReference type="EMBL" id="WNCL01000055">
    <property type="protein sequence ID" value="MTU44237.1"/>
    <property type="molecule type" value="Genomic_DNA"/>
</dbReference>
<evidence type="ECO:0000313" key="1">
    <source>
        <dbReference type="EMBL" id="MTU44237.1"/>
    </source>
</evidence>